<evidence type="ECO:0000313" key="2">
    <source>
        <dbReference type="EMBL" id="KAE9388338.1"/>
    </source>
</evidence>
<dbReference type="Proteomes" id="UP000799118">
    <property type="component" value="Unassembled WGS sequence"/>
</dbReference>
<accession>A0A6A4GRP5</accession>
<reference evidence="2" key="1">
    <citation type="journal article" date="2019" name="Environ. Microbiol.">
        <title>Fungal ecological strategies reflected in gene transcription - a case study of two litter decomposers.</title>
        <authorList>
            <person name="Barbi F."/>
            <person name="Kohler A."/>
            <person name="Barry K."/>
            <person name="Baskaran P."/>
            <person name="Daum C."/>
            <person name="Fauchery L."/>
            <person name="Ihrmark K."/>
            <person name="Kuo A."/>
            <person name="LaButti K."/>
            <person name="Lipzen A."/>
            <person name="Morin E."/>
            <person name="Grigoriev I.V."/>
            <person name="Henrissat B."/>
            <person name="Lindahl B."/>
            <person name="Martin F."/>
        </authorList>
    </citation>
    <scope>NUCLEOTIDE SEQUENCE</scope>
    <source>
        <strain evidence="2">JB14</strain>
    </source>
</reference>
<sequence length="292" mass="33053">MGDVYEVAFIREASVKDGQLHYCVHWAGCTAEDEMDEPATSCMAHGESLNVFWLSFSPEEIFKALKEGSVSLKPELTSTVKADARKHKATQNYNPGPLPPLRPSSGTEGEPIELQYSNSILIVDPKLLWLPPDRLGQPVNNPKLLFDIVVNALESEGIRGHEFYQHLKKDRKEFGQKWFEKQCCVICMSGDIETVLTCPTRAVGYCGPCTVQLLKASRQSFPSGPLTCPCCRQKGYLISKEWVFAQNEEARHEYKKQYKTQKNRKQKGRAKEVKLARRQQEDGDIEEGEILE</sequence>
<dbReference type="OrthoDB" id="3059835at2759"/>
<dbReference type="EMBL" id="ML769749">
    <property type="protein sequence ID" value="KAE9388338.1"/>
    <property type="molecule type" value="Genomic_DNA"/>
</dbReference>
<protein>
    <recommendedName>
        <fullName evidence="4">Chromo domain-containing protein</fullName>
    </recommendedName>
</protein>
<feature type="compositionally biased region" description="Acidic residues" evidence="1">
    <location>
        <begin position="282"/>
        <end position="292"/>
    </location>
</feature>
<dbReference type="AlphaFoldDB" id="A0A6A4GRP5"/>
<dbReference type="Gene3D" id="2.40.50.40">
    <property type="match status" value="1"/>
</dbReference>
<evidence type="ECO:0000313" key="3">
    <source>
        <dbReference type="Proteomes" id="UP000799118"/>
    </source>
</evidence>
<name>A0A6A4GRP5_9AGAR</name>
<feature type="region of interest" description="Disordered" evidence="1">
    <location>
        <begin position="255"/>
        <end position="292"/>
    </location>
</feature>
<feature type="region of interest" description="Disordered" evidence="1">
    <location>
        <begin position="83"/>
        <end position="109"/>
    </location>
</feature>
<dbReference type="InterPro" id="IPR016197">
    <property type="entry name" value="Chromo-like_dom_sf"/>
</dbReference>
<keyword evidence="3" id="KW-1185">Reference proteome</keyword>
<dbReference type="SUPFAM" id="SSF54160">
    <property type="entry name" value="Chromo domain-like"/>
    <property type="match status" value="1"/>
</dbReference>
<gene>
    <name evidence="2" type="ORF">BT96DRAFT_1004304</name>
</gene>
<feature type="compositionally biased region" description="Basic residues" evidence="1">
    <location>
        <begin position="257"/>
        <end position="268"/>
    </location>
</feature>
<evidence type="ECO:0000256" key="1">
    <source>
        <dbReference type="SAM" id="MobiDB-lite"/>
    </source>
</evidence>
<proteinExistence type="predicted"/>
<evidence type="ECO:0008006" key="4">
    <source>
        <dbReference type="Google" id="ProtNLM"/>
    </source>
</evidence>
<feature type="compositionally biased region" description="Basic and acidic residues" evidence="1">
    <location>
        <begin position="269"/>
        <end position="281"/>
    </location>
</feature>
<organism evidence="2 3">
    <name type="scientific">Gymnopus androsaceus JB14</name>
    <dbReference type="NCBI Taxonomy" id="1447944"/>
    <lineage>
        <taxon>Eukaryota</taxon>
        <taxon>Fungi</taxon>
        <taxon>Dikarya</taxon>
        <taxon>Basidiomycota</taxon>
        <taxon>Agaricomycotina</taxon>
        <taxon>Agaricomycetes</taxon>
        <taxon>Agaricomycetidae</taxon>
        <taxon>Agaricales</taxon>
        <taxon>Marasmiineae</taxon>
        <taxon>Omphalotaceae</taxon>
        <taxon>Gymnopus</taxon>
    </lineage>
</organism>